<organism evidence="4 5">
    <name type="scientific">[Candida] anglica</name>
    <dbReference type="NCBI Taxonomy" id="148631"/>
    <lineage>
        <taxon>Eukaryota</taxon>
        <taxon>Fungi</taxon>
        <taxon>Dikarya</taxon>
        <taxon>Ascomycota</taxon>
        <taxon>Saccharomycotina</taxon>
        <taxon>Pichiomycetes</taxon>
        <taxon>Debaryomycetaceae</taxon>
        <taxon>Kurtzmaniella</taxon>
    </lineage>
</organism>
<evidence type="ECO:0000313" key="4">
    <source>
        <dbReference type="EMBL" id="CAK7921975.1"/>
    </source>
</evidence>
<evidence type="ECO:0000313" key="5">
    <source>
        <dbReference type="Proteomes" id="UP001497600"/>
    </source>
</evidence>
<feature type="domain" description="Serine hydrolase" evidence="3">
    <location>
        <begin position="6"/>
        <end position="238"/>
    </location>
</feature>
<dbReference type="InterPro" id="IPR005645">
    <property type="entry name" value="FSH-like_dom"/>
</dbReference>
<dbReference type="Proteomes" id="UP001497600">
    <property type="component" value="Chromosome H"/>
</dbReference>
<proteinExistence type="predicted"/>
<accession>A0ABP0EQB9</accession>
<name>A0ABP0EQB9_9ASCO</name>
<dbReference type="Pfam" id="PF03959">
    <property type="entry name" value="FSH1"/>
    <property type="match status" value="1"/>
</dbReference>
<reference evidence="4 5" key="1">
    <citation type="submission" date="2024-01" db="EMBL/GenBank/DDBJ databases">
        <authorList>
            <consortium name="Genoscope - CEA"/>
            <person name="William W."/>
        </authorList>
    </citation>
    <scope>NUCLEOTIDE SEQUENCE [LARGE SCALE GENOMIC DNA]</scope>
    <source>
        <strain evidence="4 5">29B2s-10</strain>
    </source>
</reference>
<dbReference type="PANTHER" id="PTHR48070">
    <property type="entry name" value="ESTERASE OVCA2"/>
    <property type="match status" value="1"/>
</dbReference>
<protein>
    <submittedName>
        <fullName evidence="4">Family of serine hydrolases 3</fullName>
    </submittedName>
</protein>
<feature type="compositionally biased region" description="Basic and acidic residues" evidence="2">
    <location>
        <begin position="247"/>
        <end position="272"/>
    </location>
</feature>
<dbReference type="InterPro" id="IPR029058">
    <property type="entry name" value="AB_hydrolase_fold"/>
</dbReference>
<dbReference type="PANTHER" id="PTHR48070:SF6">
    <property type="entry name" value="ESTERASE OVCA2"/>
    <property type="match status" value="1"/>
</dbReference>
<gene>
    <name evidence="4" type="primary">FSH3</name>
    <name evidence="4" type="ORF">CAAN4_H21242</name>
</gene>
<dbReference type="InterPro" id="IPR050593">
    <property type="entry name" value="LovG"/>
</dbReference>
<dbReference type="Gene3D" id="3.40.50.1820">
    <property type="entry name" value="alpha/beta hydrolase"/>
    <property type="match status" value="1"/>
</dbReference>
<sequence>MAPQIKGRILFLHGYTQSSTIFYAKTSALRKRLLKLGYIPVYINGQLKLTPADFPSTDSLSKFSTVVADDEDDSNYRAWWIRPISNTEPIPVDDGVDTVRRYIEKGEIVEDSETKAKSSDEDHSDVPIVGIVGFSQGACLAGLIARNFNRLFDVKDKIKFVVAYGGFMLQHPTLKSYYQKEDETKDDSFKLLQVIGELDTVVDEKRALTILEPFPTNSEVLRHPGGHFVPNSKLLIDQVVNWMEHAMQDDKSSDKESSKAEKEEDDLDKLMDMMDNLGKA</sequence>
<keyword evidence="1 4" id="KW-0378">Hydrolase</keyword>
<dbReference type="EMBL" id="OZ004260">
    <property type="protein sequence ID" value="CAK7921975.1"/>
    <property type="molecule type" value="Genomic_DNA"/>
</dbReference>
<evidence type="ECO:0000256" key="1">
    <source>
        <dbReference type="ARBA" id="ARBA00022801"/>
    </source>
</evidence>
<dbReference type="GO" id="GO:0016787">
    <property type="term" value="F:hydrolase activity"/>
    <property type="evidence" value="ECO:0007669"/>
    <property type="project" value="UniProtKB-KW"/>
</dbReference>
<evidence type="ECO:0000256" key="2">
    <source>
        <dbReference type="SAM" id="MobiDB-lite"/>
    </source>
</evidence>
<keyword evidence="5" id="KW-1185">Reference proteome</keyword>
<feature type="region of interest" description="Disordered" evidence="2">
    <location>
        <begin position="247"/>
        <end position="280"/>
    </location>
</feature>
<evidence type="ECO:0000259" key="3">
    <source>
        <dbReference type="Pfam" id="PF03959"/>
    </source>
</evidence>
<dbReference type="SUPFAM" id="SSF53474">
    <property type="entry name" value="alpha/beta-Hydrolases"/>
    <property type="match status" value="1"/>
</dbReference>